<dbReference type="AlphaFoldDB" id="A0A0B0MZL8"/>
<evidence type="ECO:0000313" key="1">
    <source>
        <dbReference type="EMBL" id="KHG04351.1"/>
    </source>
</evidence>
<organism evidence="1 2">
    <name type="scientific">Gossypium arboreum</name>
    <name type="common">Tree cotton</name>
    <name type="synonym">Gossypium nanking</name>
    <dbReference type="NCBI Taxonomy" id="29729"/>
    <lineage>
        <taxon>Eukaryota</taxon>
        <taxon>Viridiplantae</taxon>
        <taxon>Streptophyta</taxon>
        <taxon>Embryophyta</taxon>
        <taxon>Tracheophyta</taxon>
        <taxon>Spermatophyta</taxon>
        <taxon>Magnoliopsida</taxon>
        <taxon>eudicotyledons</taxon>
        <taxon>Gunneridae</taxon>
        <taxon>Pentapetalae</taxon>
        <taxon>rosids</taxon>
        <taxon>malvids</taxon>
        <taxon>Malvales</taxon>
        <taxon>Malvaceae</taxon>
        <taxon>Malvoideae</taxon>
        <taxon>Gossypium</taxon>
    </lineage>
</organism>
<keyword evidence="2" id="KW-1185">Reference proteome</keyword>
<sequence length="17" mass="2042">MPYLHKFISTKYQSEIG</sequence>
<proteinExistence type="predicted"/>
<evidence type="ECO:0000313" key="2">
    <source>
        <dbReference type="Proteomes" id="UP000032142"/>
    </source>
</evidence>
<dbReference type="Proteomes" id="UP000032142">
    <property type="component" value="Unassembled WGS sequence"/>
</dbReference>
<comment type="caution">
    <text evidence="1">The sequence shown here is derived from an EMBL/GenBank/DDBJ whole genome shotgun (WGS) entry which is preliminary data.</text>
</comment>
<accession>A0A0B0MZL8</accession>
<gene>
    <name evidence="1" type="ORF">F383_29296</name>
</gene>
<protein>
    <submittedName>
        <fullName evidence="1">Uncharacterized protein</fullName>
    </submittedName>
</protein>
<dbReference type="EMBL" id="JRRC01409963">
    <property type="protein sequence ID" value="KHG04351.1"/>
    <property type="molecule type" value="Genomic_DNA"/>
</dbReference>
<name>A0A0B0MZL8_GOSAR</name>
<reference evidence="2" key="1">
    <citation type="submission" date="2014-09" db="EMBL/GenBank/DDBJ databases">
        <authorList>
            <person name="Mudge J."/>
            <person name="Ramaraj T."/>
            <person name="Lindquist I.E."/>
            <person name="Bharti A.K."/>
            <person name="Sundararajan A."/>
            <person name="Cameron C.T."/>
            <person name="Woodward J.E."/>
            <person name="May G.D."/>
            <person name="Brubaker C."/>
            <person name="Broadhvest J."/>
            <person name="Wilkins T.A."/>
        </authorList>
    </citation>
    <scope>NUCLEOTIDE SEQUENCE</scope>
    <source>
        <strain evidence="2">cv. AKA8401</strain>
    </source>
</reference>